<dbReference type="InterPro" id="IPR023213">
    <property type="entry name" value="CAT-like_dom_sf"/>
</dbReference>
<dbReference type="EMBL" id="JACHCA010000037">
    <property type="protein sequence ID" value="MBB6131864.1"/>
    <property type="molecule type" value="Genomic_DNA"/>
</dbReference>
<dbReference type="Gene3D" id="3.30.559.30">
    <property type="entry name" value="Nonribosomal peptide synthetase, condensation domain"/>
    <property type="match status" value="1"/>
</dbReference>
<accession>A0A841JN61</accession>
<protein>
    <submittedName>
        <fullName evidence="3">Non-ribosomal peptide synthetase component F</fullName>
    </submittedName>
</protein>
<dbReference type="GO" id="GO:0003824">
    <property type="term" value="F:catalytic activity"/>
    <property type="evidence" value="ECO:0007669"/>
    <property type="project" value="InterPro"/>
</dbReference>
<feature type="domain" description="Condensation" evidence="2">
    <location>
        <begin position="10"/>
        <end position="146"/>
    </location>
</feature>
<dbReference type="RefSeq" id="WP_183590238.1">
    <property type="nucleotide sequence ID" value="NZ_JACHCA010000037.1"/>
</dbReference>
<proteinExistence type="predicted"/>
<evidence type="ECO:0000259" key="1">
    <source>
        <dbReference type="Pfam" id="PF00501"/>
    </source>
</evidence>
<dbReference type="GO" id="GO:0005829">
    <property type="term" value="C:cytosol"/>
    <property type="evidence" value="ECO:0007669"/>
    <property type="project" value="TreeGrafter"/>
</dbReference>
<dbReference type="InterPro" id="IPR000873">
    <property type="entry name" value="AMP-dep_synth/lig_dom"/>
</dbReference>
<dbReference type="Pfam" id="PF00501">
    <property type="entry name" value="AMP-binding"/>
    <property type="match status" value="1"/>
</dbReference>
<dbReference type="Pfam" id="PF00668">
    <property type="entry name" value="Condensation"/>
    <property type="match status" value="1"/>
</dbReference>
<dbReference type="GO" id="GO:0043041">
    <property type="term" value="P:amino acid activation for nonribosomal peptide biosynthetic process"/>
    <property type="evidence" value="ECO:0007669"/>
    <property type="project" value="TreeGrafter"/>
</dbReference>
<comment type="caution">
    <text evidence="3">The sequence shown here is derived from an EMBL/GenBank/DDBJ whole genome shotgun (WGS) entry which is preliminary data.</text>
</comment>
<dbReference type="Gene3D" id="3.40.50.980">
    <property type="match status" value="2"/>
</dbReference>
<dbReference type="Proteomes" id="UP000548326">
    <property type="component" value="Unassembled WGS sequence"/>
</dbReference>
<dbReference type="AlphaFoldDB" id="A0A841JN61"/>
<dbReference type="SUPFAM" id="SSF56801">
    <property type="entry name" value="Acetyl-CoA synthetase-like"/>
    <property type="match status" value="1"/>
</dbReference>
<dbReference type="PANTHER" id="PTHR45527:SF1">
    <property type="entry name" value="FATTY ACID SYNTHASE"/>
    <property type="match status" value="1"/>
</dbReference>
<dbReference type="InterPro" id="IPR001242">
    <property type="entry name" value="Condensation_dom"/>
</dbReference>
<evidence type="ECO:0000313" key="3">
    <source>
        <dbReference type="EMBL" id="MBB6131864.1"/>
    </source>
</evidence>
<dbReference type="Gene3D" id="3.30.559.10">
    <property type="entry name" value="Chloramphenicol acetyltransferase-like domain"/>
    <property type="match status" value="1"/>
</dbReference>
<feature type="domain" description="AMP-dependent synthetase/ligase" evidence="1">
    <location>
        <begin position="168"/>
        <end position="296"/>
    </location>
</feature>
<sequence length="364" mass="41752">DSYRKLLGLTREVTLGGYEHQLYPFDELVDELNLQRDISRNPLFDVLVVLQNNKIVNLKSEIDQTSLKLIEYEKQTRLISKFDLSFIFIEIQGEIQLTLEYNSDLYNEDTIIKFATHLNELYKVIIKQPALSLTDIQFLTSANKAEYILKHDFRTVAYSTESTVVSLFESQVLATPEAVAVVYGDRSLSYRELNEASNRLAHYLLRTYDIQSDDLVGILLERGEWMIISILAVLKAGGAYVPIDPDYPQERISYMLEDSGCKAVIDINFLNAVDIDQTQSGYIKKASTKNQLSCMIYLNHDTKIQGILLRNDSILNIYLWDFYLDLLSVDLIDYLYRLLVLYAGQTSSSLQLETTFTATISDDF</sequence>
<dbReference type="GO" id="GO:0031177">
    <property type="term" value="F:phosphopantetheine binding"/>
    <property type="evidence" value="ECO:0007669"/>
    <property type="project" value="TreeGrafter"/>
</dbReference>
<dbReference type="PANTHER" id="PTHR45527">
    <property type="entry name" value="NONRIBOSOMAL PEPTIDE SYNTHETASE"/>
    <property type="match status" value="1"/>
</dbReference>
<gene>
    <name evidence="3" type="ORF">HDF22_006018</name>
</gene>
<reference evidence="3 4" key="1">
    <citation type="submission" date="2020-08" db="EMBL/GenBank/DDBJ databases">
        <title>Genomic Encyclopedia of Type Strains, Phase IV (KMG-V): Genome sequencing to study the core and pangenomes of soil and plant-associated prokaryotes.</title>
        <authorList>
            <person name="Whitman W."/>
        </authorList>
    </citation>
    <scope>NUCLEOTIDE SEQUENCE [LARGE SCALE GENOMIC DNA]</scope>
    <source>
        <strain evidence="3 4">MP601</strain>
    </source>
</reference>
<dbReference type="GO" id="GO:0044550">
    <property type="term" value="P:secondary metabolite biosynthetic process"/>
    <property type="evidence" value="ECO:0007669"/>
    <property type="project" value="TreeGrafter"/>
</dbReference>
<evidence type="ECO:0000313" key="4">
    <source>
        <dbReference type="Proteomes" id="UP000548326"/>
    </source>
</evidence>
<organism evidence="3 4">
    <name type="scientific">Mucilaginibacter lappiensis</name>
    <dbReference type="NCBI Taxonomy" id="354630"/>
    <lineage>
        <taxon>Bacteria</taxon>
        <taxon>Pseudomonadati</taxon>
        <taxon>Bacteroidota</taxon>
        <taxon>Sphingobacteriia</taxon>
        <taxon>Sphingobacteriales</taxon>
        <taxon>Sphingobacteriaceae</taxon>
        <taxon>Mucilaginibacter</taxon>
    </lineage>
</organism>
<evidence type="ECO:0000259" key="2">
    <source>
        <dbReference type="Pfam" id="PF00668"/>
    </source>
</evidence>
<name>A0A841JN61_9SPHI</name>
<feature type="non-terminal residue" evidence="3">
    <location>
        <position position="1"/>
    </location>
</feature>
<dbReference type="SUPFAM" id="SSF52777">
    <property type="entry name" value="CoA-dependent acyltransferases"/>
    <property type="match status" value="1"/>
</dbReference>